<dbReference type="Pfam" id="PF00892">
    <property type="entry name" value="EamA"/>
    <property type="match status" value="1"/>
</dbReference>
<dbReference type="AlphaFoldDB" id="A0ABD3GID9"/>
<dbReference type="EMBL" id="JBJQOH010000007">
    <property type="protein sequence ID" value="KAL3678977.1"/>
    <property type="molecule type" value="Genomic_DNA"/>
</dbReference>
<feature type="transmembrane region" description="Helical" evidence="3">
    <location>
        <begin position="321"/>
        <end position="341"/>
    </location>
</feature>
<keyword evidence="3" id="KW-0812">Transmembrane</keyword>
<evidence type="ECO:0000313" key="6">
    <source>
        <dbReference type="Proteomes" id="UP001633002"/>
    </source>
</evidence>
<reference evidence="5 6" key="1">
    <citation type="submission" date="2024-09" db="EMBL/GenBank/DDBJ databases">
        <title>Chromosome-scale assembly of Riccia sorocarpa.</title>
        <authorList>
            <person name="Paukszto L."/>
        </authorList>
    </citation>
    <scope>NUCLEOTIDE SEQUENCE [LARGE SCALE GENOMIC DNA]</scope>
    <source>
        <strain evidence="5">LP-2024</strain>
        <tissue evidence="5">Aerial parts of the thallus</tissue>
    </source>
</reference>
<dbReference type="InterPro" id="IPR037185">
    <property type="entry name" value="EmrE-like"/>
</dbReference>
<feature type="transmembrane region" description="Helical" evidence="3">
    <location>
        <begin position="295"/>
        <end position="315"/>
    </location>
</feature>
<proteinExistence type="inferred from homology"/>
<feature type="transmembrane region" description="Helical" evidence="3">
    <location>
        <begin position="191"/>
        <end position="210"/>
    </location>
</feature>
<sequence>MGSTSGRCELDVSQSAEYQEIDGDESNPGGQSTEKGRTSQPWFVLPVVVCATLAISAAGALTKLMKNAAPISQAGWRLQLTSLVLLPGLIWQWYRLNYDERERCLHWKIVGVMLLSSISLAFHFGLWIWSLQNTSLPHSLLLVSMPPVIVAALHYLQGDPLSRGEINGVALGVGGAVLMAAGSKVEKDVEVTLLGDLAAFVAAVAFVAYISVGKYLRGWMPLYVYAFPVTAGAAICLTLAGVITEGVHQSSSGAISGPFAWLRKEYLLLNLALALGPGFIGHTGFNAVLRYSTALLVAMATAVEPLLGSVIGWALNVSGVPGFWTCLGGMLMLAGTLWVSYASEQQTKVKLEEVKCEEENVESFEKEQDEAQQRRRNLLGASEL</sequence>
<comment type="similarity">
    <text evidence="1">Belongs to the drug/metabolite transporter (DMT) superfamily. Plant drug/metabolite exporter (P-DME) (TC 2.A.7.4) family.</text>
</comment>
<gene>
    <name evidence="5" type="ORF">R1sor_021933</name>
</gene>
<dbReference type="PANTHER" id="PTHR22911:SF76">
    <property type="entry name" value="EAMA DOMAIN-CONTAINING PROTEIN"/>
    <property type="match status" value="1"/>
</dbReference>
<feature type="compositionally biased region" description="Basic and acidic residues" evidence="2">
    <location>
        <begin position="362"/>
        <end position="373"/>
    </location>
</feature>
<feature type="transmembrane region" description="Helical" evidence="3">
    <location>
        <begin position="266"/>
        <end position="288"/>
    </location>
</feature>
<evidence type="ECO:0000313" key="5">
    <source>
        <dbReference type="EMBL" id="KAL3678977.1"/>
    </source>
</evidence>
<feature type="transmembrane region" description="Helical" evidence="3">
    <location>
        <begin position="42"/>
        <end position="62"/>
    </location>
</feature>
<protein>
    <recommendedName>
        <fullName evidence="4">EamA domain-containing protein</fullName>
    </recommendedName>
</protein>
<dbReference type="Proteomes" id="UP001633002">
    <property type="component" value="Unassembled WGS sequence"/>
</dbReference>
<dbReference type="SUPFAM" id="SSF103481">
    <property type="entry name" value="Multidrug resistance efflux transporter EmrE"/>
    <property type="match status" value="1"/>
</dbReference>
<accession>A0ABD3GID9</accession>
<comment type="caution">
    <text evidence="5">The sequence shown here is derived from an EMBL/GenBank/DDBJ whole genome shotgun (WGS) entry which is preliminary data.</text>
</comment>
<keyword evidence="3" id="KW-1133">Transmembrane helix</keyword>
<feature type="domain" description="EamA" evidence="4">
    <location>
        <begin position="47"/>
        <end position="179"/>
    </location>
</feature>
<keyword evidence="6" id="KW-1185">Reference proteome</keyword>
<feature type="transmembrane region" description="Helical" evidence="3">
    <location>
        <begin position="74"/>
        <end position="94"/>
    </location>
</feature>
<feature type="transmembrane region" description="Helical" evidence="3">
    <location>
        <begin position="106"/>
        <end position="129"/>
    </location>
</feature>
<evidence type="ECO:0000259" key="4">
    <source>
        <dbReference type="Pfam" id="PF00892"/>
    </source>
</evidence>
<evidence type="ECO:0000256" key="2">
    <source>
        <dbReference type="SAM" id="MobiDB-lite"/>
    </source>
</evidence>
<evidence type="ECO:0000256" key="1">
    <source>
        <dbReference type="ARBA" id="ARBA00007635"/>
    </source>
</evidence>
<keyword evidence="3" id="KW-0472">Membrane</keyword>
<dbReference type="PANTHER" id="PTHR22911">
    <property type="entry name" value="ACYL-MALONYL CONDENSING ENZYME-RELATED"/>
    <property type="match status" value="1"/>
</dbReference>
<dbReference type="InterPro" id="IPR000620">
    <property type="entry name" value="EamA_dom"/>
</dbReference>
<organism evidence="5 6">
    <name type="scientific">Riccia sorocarpa</name>
    <dbReference type="NCBI Taxonomy" id="122646"/>
    <lineage>
        <taxon>Eukaryota</taxon>
        <taxon>Viridiplantae</taxon>
        <taxon>Streptophyta</taxon>
        <taxon>Embryophyta</taxon>
        <taxon>Marchantiophyta</taxon>
        <taxon>Marchantiopsida</taxon>
        <taxon>Marchantiidae</taxon>
        <taxon>Marchantiales</taxon>
        <taxon>Ricciaceae</taxon>
        <taxon>Riccia</taxon>
    </lineage>
</organism>
<name>A0ABD3GID9_9MARC</name>
<evidence type="ECO:0000256" key="3">
    <source>
        <dbReference type="SAM" id="Phobius"/>
    </source>
</evidence>
<feature type="transmembrane region" description="Helical" evidence="3">
    <location>
        <begin position="222"/>
        <end position="243"/>
    </location>
</feature>
<feature type="region of interest" description="Disordered" evidence="2">
    <location>
        <begin position="362"/>
        <end position="384"/>
    </location>
</feature>